<dbReference type="STRING" id="336831.WG68_03835"/>
<evidence type="ECO:0000256" key="1">
    <source>
        <dbReference type="SAM" id="Phobius"/>
    </source>
</evidence>
<dbReference type="PATRIC" id="fig|336831.14.peg.3079"/>
<gene>
    <name evidence="2" type="ORF">WG68_03835</name>
</gene>
<keyword evidence="1" id="KW-0812">Transmembrane</keyword>
<sequence length="310" mass="35421">MNNVRRQLRQKFDSWLDHRQPKARQVTLSQKIIYILPSRFGLWYILLLVLLYLLGTNYQNNLILLMSYILVSVLLLALTMAWRNLYGITVSCAPVLSAYAEEDLMVPVSMQAAPPRQQLLCFFLKGDKPTLLADDSQQAMVPLTTRQRGYYPLPRLTLHSYYPFGLFNCQSLLNLDYHYWVFPKPLVTDALHINGDDSGTKNKTAEDYDTIRSYQAGDSLKLMLWKRLARDPANPVVKHAPSSPQPEPDWIVIPAVSGAALEVALSKACYLMLQLEQRSKPYGLRLHSKNINPSCGQQHLERCLRELALC</sequence>
<dbReference type="AlphaFoldDB" id="A0A0M2V8G9"/>
<keyword evidence="3" id="KW-1185">Reference proteome</keyword>
<dbReference type="EMBL" id="LAHO01000003">
    <property type="protein sequence ID" value="KKO46714.1"/>
    <property type="molecule type" value="Genomic_DNA"/>
</dbReference>
<keyword evidence="1" id="KW-1133">Transmembrane helix</keyword>
<organism evidence="2 3">
    <name type="scientific">Arsukibacterium ikkense</name>
    <dbReference type="NCBI Taxonomy" id="336831"/>
    <lineage>
        <taxon>Bacteria</taxon>
        <taxon>Pseudomonadati</taxon>
        <taxon>Pseudomonadota</taxon>
        <taxon>Gammaproteobacteria</taxon>
        <taxon>Chromatiales</taxon>
        <taxon>Chromatiaceae</taxon>
        <taxon>Arsukibacterium</taxon>
    </lineage>
</organism>
<name>A0A0M2V8G9_9GAMM</name>
<keyword evidence="1" id="KW-0472">Membrane</keyword>
<comment type="caution">
    <text evidence="2">The sequence shown here is derived from an EMBL/GenBank/DDBJ whole genome shotgun (WGS) entry which is preliminary data.</text>
</comment>
<reference evidence="2 3" key="1">
    <citation type="submission" date="2015-03" db="EMBL/GenBank/DDBJ databases">
        <title>Draft genome sequences of two protease-producing strains of Arsukibacterium isolated from two cold and alkaline environments.</title>
        <authorList>
            <person name="Lylloff J.E."/>
            <person name="Skov L.B."/>
            <person name="Jepsen M."/>
            <person name="Hallin P.F."/>
            <person name="Sorensen S.J."/>
            <person name="Stougaard P."/>
            <person name="Glaring M.A."/>
        </authorList>
    </citation>
    <scope>NUCLEOTIDE SEQUENCE [LARGE SCALE GENOMIC DNA]</scope>
    <source>
        <strain evidence="2 3">GCM72</strain>
    </source>
</reference>
<dbReference type="RefSeq" id="WP_046556602.1">
    <property type="nucleotide sequence ID" value="NZ_LAHO01000003.1"/>
</dbReference>
<accession>A0A0M2V8G9</accession>
<evidence type="ECO:0000313" key="3">
    <source>
        <dbReference type="Proteomes" id="UP000034228"/>
    </source>
</evidence>
<proteinExistence type="predicted"/>
<dbReference type="PANTHER" id="PTHR34351">
    <property type="entry name" value="SLR1927 PROTEIN-RELATED"/>
    <property type="match status" value="1"/>
</dbReference>
<feature type="transmembrane region" description="Helical" evidence="1">
    <location>
        <begin position="61"/>
        <end position="82"/>
    </location>
</feature>
<dbReference type="OrthoDB" id="5298497at2"/>
<dbReference type="Proteomes" id="UP000034228">
    <property type="component" value="Unassembled WGS sequence"/>
</dbReference>
<feature type="transmembrane region" description="Helical" evidence="1">
    <location>
        <begin position="32"/>
        <end position="55"/>
    </location>
</feature>
<dbReference type="PANTHER" id="PTHR34351:SF1">
    <property type="entry name" value="SLR1927 PROTEIN"/>
    <property type="match status" value="1"/>
</dbReference>
<evidence type="ECO:0000313" key="2">
    <source>
        <dbReference type="EMBL" id="KKO46714.1"/>
    </source>
</evidence>
<protein>
    <submittedName>
        <fullName evidence="2">Uncharacterized protein</fullName>
    </submittedName>
</protein>